<accession>V5GED2</accession>
<name>V5GED2_BYSSN</name>
<evidence type="ECO:0000256" key="4">
    <source>
        <dbReference type="ARBA" id="ARBA00044692"/>
    </source>
</evidence>
<reference evidence="10" key="1">
    <citation type="journal article" date="2014" name="Genome Announc.">
        <title>Draft genome sequence of the formaldehyde-resistant fungus Byssochlamys spectabilis No. 5 (anamorph Paecilomyces variotii No. 5) (NBRC109023).</title>
        <authorList>
            <person name="Oka T."/>
            <person name="Ekino K."/>
            <person name="Fukuda K."/>
            <person name="Nomura Y."/>
        </authorList>
    </citation>
    <scope>NUCLEOTIDE SEQUENCE [LARGE SCALE GENOMIC DNA]</scope>
    <source>
        <strain evidence="10">No. 5 / NBRC 109023</strain>
    </source>
</reference>
<keyword evidence="7" id="KW-0479">Metal-binding</keyword>
<dbReference type="AlphaFoldDB" id="V5GED2"/>
<proteinExistence type="inferred from homology"/>
<comment type="catalytic activity">
    <reaction evidence="6">
        <text>a 5'-end NAD(+)-phospho-ribonucleoside in mRNA + H2O = a 5'-end phospho-ribonucleoside in mRNA + NAD(+) + H(+)</text>
        <dbReference type="Rhea" id="RHEA:60880"/>
        <dbReference type="Rhea" id="RHEA-COMP:15692"/>
        <dbReference type="Rhea" id="RHEA-COMP:15698"/>
        <dbReference type="ChEBI" id="CHEBI:15377"/>
        <dbReference type="ChEBI" id="CHEBI:15378"/>
        <dbReference type="ChEBI" id="CHEBI:57540"/>
        <dbReference type="ChEBI" id="CHEBI:138282"/>
        <dbReference type="ChEBI" id="CHEBI:144029"/>
    </reaction>
    <physiologicalReaction direction="left-to-right" evidence="6">
        <dbReference type="Rhea" id="RHEA:60881"/>
    </physiologicalReaction>
</comment>
<evidence type="ECO:0000313" key="9">
    <source>
        <dbReference type="EMBL" id="GAD99307.1"/>
    </source>
</evidence>
<keyword evidence="10" id="KW-1185">Reference proteome</keyword>
<evidence type="ECO:0000256" key="7">
    <source>
        <dbReference type="RuleBase" id="RU367113"/>
    </source>
</evidence>
<dbReference type="GO" id="GO:1990174">
    <property type="term" value="F:phosphodiesterase decapping endonuclease activity"/>
    <property type="evidence" value="ECO:0007669"/>
    <property type="project" value="EnsemblFungi"/>
</dbReference>
<dbReference type="Pfam" id="PF08652">
    <property type="entry name" value="RAI1"/>
    <property type="match status" value="1"/>
</dbReference>
<sequence>MNSQAFDVFPLERFQGSNAAIRRPREIACFSYDDEHRFHLDDSSLRYYYPPTLPADLSRGFDTFQQLDDSGDEHLDALLDTIMAHEKSTGSKCEADIITWRGMMTKIMTSPFDIMNGFEMNVTNFQGTVFIEENNAYKNEQKRAQRNQRMPPGMPSQDMMSFWGYKFETLSVLSRPWDPTTREEIEGRVDQIVNNKAQYCSVVRTGIGKSKMIIGGEVDAVWDCKPERKEDPINWVELKTSAEIHNDRDMLKYERKLLKFWAQSFLLGVPKIIVGFRNRDGILQRLEELETHSIPGKVKRFGKGTWDGNICINFTAEFLEWLKTKVQGEGLWRIRKREKSPVIELFKVEEGGHGDIISPAFRAWRIEMSGS</sequence>
<dbReference type="GO" id="GO:0000448">
    <property type="term" value="P:cleavage in ITS2 between 5.8S rRNA and LSU-rRNA of tricistronic rRNA transcript (SSU-rRNA, 5.8S rRNA, LSU-rRNA)"/>
    <property type="evidence" value="ECO:0007669"/>
    <property type="project" value="EnsemblFungi"/>
</dbReference>
<evidence type="ECO:0000256" key="2">
    <source>
        <dbReference type="ARBA" id="ARBA00006562"/>
    </source>
</evidence>
<dbReference type="GO" id="GO:0019003">
    <property type="term" value="F:GDP binding"/>
    <property type="evidence" value="ECO:0007669"/>
    <property type="project" value="EnsemblFungi"/>
</dbReference>
<dbReference type="GO" id="GO:0110103">
    <property type="term" value="C:RNA polymerase II termination complex"/>
    <property type="evidence" value="ECO:0007669"/>
    <property type="project" value="EnsemblFungi"/>
</dbReference>
<comment type="catalytic activity">
    <reaction evidence="4">
        <text>a 5'-end triphospho-ribonucleoside in mRNA + H2O = a 5'-end phospho-ribonucleoside in mRNA + diphosphate + H(+)</text>
        <dbReference type="Rhea" id="RHEA:78683"/>
        <dbReference type="Rhea" id="RHEA-COMP:15692"/>
        <dbReference type="Rhea" id="RHEA-COMP:17164"/>
        <dbReference type="ChEBI" id="CHEBI:15377"/>
        <dbReference type="ChEBI" id="CHEBI:15378"/>
        <dbReference type="ChEBI" id="CHEBI:33019"/>
        <dbReference type="ChEBI" id="CHEBI:138282"/>
        <dbReference type="ChEBI" id="CHEBI:167618"/>
    </reaction>
    <physiologicalReaction direction="left-to-right" evidence="4">
        <dbReference type="Rhea" id="RHEA:78684"/>
    </physiologicalReaction>
</comment>
<protein>
    <recommendedName>
        <fullName evidence="7">Decapping nuclease</fullName>
        <ecNumber evidence="7">3.6.1.-</ecNumber>
    </recommendedName>
</protein>
<dbReference type="GO" id="GO:0110155">
    <property type="term" value="P:NAD-cap decapping"/>
    <property type="evidence" value="ECO:0007669"/>
    <property type="project" value="EnsemblFungi"/>
</dbReference>
<dbReference type="GO" id="GO:0031087">
    <property type="term" value="P:deadenylation-independent decapping of nuclear-transcribed mRNA"/>
    <property type="evidence" value="ECO:0007669"/>
    <property type="project" value="EnsemblFungi"/>
</dbReference>
<dbReference type="GO" id="GO:0110152">
    <property type="term" value="F:RNA NAD+-cap (NAD+-forming) hydrolase activity"/>
    <property type="evidence" value="ECO:0007669"/>
    <property type="project" value="EnsemblFungi"/>
</dbReference>
<keyword evidence="7" id="KW-0694">RNA-binding</keyword>
<comment type="similarity">
    <text evidence="2 7">Belongs to the DXO/Dom3Z family.</text>
</comment>
<comment type="function">
    <text evidence="5">Decapping enzyme for NAD-capped RNAs: specifically hydrolyzes the nicotinamide adenine dinucleotide (NAD) cap from a subset of RNAs by removing the entire NAD moiety from the 5'-end of an NAD-capped RNA. The NAD-cap is present at the 5'-end of some RNAs and snoRNAs. In contrast to the canonical 5'-end N7 methylguanosine (m7G) cap, the NAD cap promotes mRNA decay. Also acts as a non-canonical decapping enzyme that removes the entire cap structure of m7G capped or incompletely capped RNAs. Has decapping activity toward incomplete 5'-end m7G cap mRNAs such as unmethylated 5'-end-capped RNA (cap0), while it has no activity toward 2'-O-ribose methylated m7G cap (cap1). Also possesses RNA 5'-pyrophosphohydrolase activity by hydrolyzing the 5'-end triphosphate to release pyrophosphates. Stimulates exoribonuclease activity of Rat1, allowing it to degrade RNAs with stable secondary structure more effectively.</text>
</comment>
<keyword evidence="7" id="KW-0540">Nuclease</keyword>
<dbReference type="GO" id="GO:0003723">
    <property type="term" value="F:RNA binding"/>
    <property type="evidence" value="ECO:0007669"/>
    <property type="project" value="UniProtKB-KW"/>
</dbReference>
<evidence type="ECO:0000259" key="8">
    <source>
        <dbReference type="Pfam" id="PF08652"/>
    </source>
</evidence>
<dbReference type="FunCoup" id="V5GED2">
    <property type="interactions" value="589"/>
</dbReference>
<organism evidence="9 10">
    <name type="scientific">Byssochlamys spectabilis (strain No. 5 / NBRC 109023)</name>
    <name type="common">Paecilomyces variotii</name>
    <dbReference type="NCBI Taxonomy" id="1356009"/>
    <lineage>
        <taxon>Eukaryota</taxon>
        <taxon>Fungi</taxon>
        <taxon>Dikarya</taxon>
        <taxon>Ascomycota</taxon>
        <taxon>Pezizomycotina</taxon>
        <taxon>Eurotiomycetes</taxon>
        <taxon>Eurotiomycetidae</taxon>
        <taxon>Eurotiales</taxon>
        <taxon>Thermoascaceae</taxon>
        <taxon>Paecilomyces</taxon>
    </lineage>
</organism>
<dbReference type="GO" id="GO:0030234">
    <property type="term" value="F:enzyme regulator activity"/>
    <property type="evidence" value="ECO:0007669"/>
    <property type="project" value="EnsemblFungi"/>
</dbReference>
<keyword evidence="7" id="KW-0378">Hydrolase</keyword>
<dbReference type="GO" id="GO:0140432">
    <property type="term" value="F:5'-hydroxyl dinucleotide hydrolase activity"/>
    <property type="evidence" value="ECO:0007669"/>
    <property type="project" value="EnsemblFungi"/>
</dbReference>
<dbReference type="GO" id="GO:0030846">
    <property type="term" value="P:termination of RNA polymerase II transcription, poly(A)-coupled"/>
    <property type="evidence" value="ECO:0007669"/>
    <property type="project" value="EnsemblFungi"/>
</dbReference>
<evidence type="ECO:0000256" key="5">
    <source>
        <dbReference type="ARBA" id="ARBA00046211"/>
    </source>
</evidence>
<gene>
    <name evidence="9" type="ORF">PVAR5_8019</name>
</gene>
<evidence type="ECO:0000256" key="1">
    <source>
        <dbReference type="ARBA" id="ARBA00001968"/>
    </source>
</evidence>
<dbReference type="InterPro" id="IPR013961">
    <property type="entry name" value="RAI1"/>
</dbReference>
<dbReference type="GO" id="GO:0046872">
    <property type="term" value="F:metal ion binding"/>
    <property type="evidence" value="ECO:0007669"/>
    <property type="project" value="UniProtKB-KW"/>
</dbReference>
<comment type="catalytic activity">
    <reaction evidence="3">
        <text>a 5'-end (N(7)-methyl 5'-triphosphoguanosine)-ribonucleoside-ribonucleotide in mRNA + H2O = a (N(7)-methyl 5'-triphosphoguanosine)-nucleoside + a 5'-end phospho-ribonucleoside in mRNA + H(+)</text>
        <dbReference type="Rhea" id="RHEA:66928"/>
        <dbReference type="Rhea" id="RHEA-COMP:15692"/>
        <dbReference type="Rhea" id="RHEA-COMP:17313"/>
        <dbReference type="ChEBI" id="CHEBI:15377"/>
        <dbReference type="ChEBI" id="CHEBI:15378"/>
        <dbReference type="ChEBI" id="CHEBI:138282"/>
        <dbReference type="ChEBI" id="CHEBI:172876"/>
        <dbReference type="ChEBI" id="CHEBI:172877"/>
    </reaction>
    <physiologicalReaction direction="left-to-right" evidence="3">
        <dbReference type="Rhea" id="RHEA:66929"/>
    </physiologicalReaction>
</comment>
<dbReference type="PANTHER" id="PTHR12395:SF9">
    <property type="entry name" value="DECAPPING AND EXORIBONUCLEASE PROTEIN"/>
    <property type="match status" value="1"/>
</dbReference>
<evidence type="ECO:0000256" key="6">
    <source>
        <dbReference type="ARBA" id="ARBA00048124"/>
    </source>
</evidence>
<comment type="cofactor">
    <cofactor evidence="1 7">
        <name>a divalent metal cation</name>
        <dbReference type="ChEBI" id="CHEBI:60240"/>
    </cofactor>
</comment>
<dbReference type="eggNOG" id="KOG1982">
    <property type="taxonomic scope" value="Eukaryota"/>
</dbReference>
<feature type="domain" description="RAI1-like" evidence="8">
    <location>
        <begin position="22"/>
        <end position="361"/>
    </location>
</feature>
<evidence type="ECO:0000313" key="10">
    <source>
        <dbReference type="Proteomes" id="UP000018001"/>
    </source>
</evidence>
<dbReference type="OrthoDB" id="5853397at2759"/>
<keyword evidence="7" id="KW-0547">Nucleotide-binding</keyword>
<dbReference type="GO" id="GO:1904595">
    <property type="term" value="P:positive regulation of termination of RNA polymerase II transcription"/>
    <property type="evidence" value="ECO:0007669"/>
    <property type="project" value="EnsemblFungi"/>
</dbReference>
<evidence type="ECO:0000256" key="3">
    <source>
        <dbReference type="ARBA" id="ARBA00044676"/>
    </source>
</evidence>
<dbReference type="HOGENOM" id="CLU_024877_4_1_1"/>
<dbReference type="GO" id="GO:0071035">
    <property type="term" value="P:nuclear polyadenylation-dependent rRNA catabolic process"/>
    <property type="evidence" value="ECO:0007669"/>
    <property type="project" value="EnsemblFungi"/>
</dbReference>
<dbReference type="InterPro" id="IPR039039">
    <property type="entry name" value="RAI1-like_fam"/>
</dbReference>
<keyword evidence="7" id="KW-0539">Nucleus</keyword>
<dbReference type="PANTHER" id="PTHR12395">
    <property type="entry name" value="DOM-3 RELATED"/>
    <property type="match status" value="1"/>
</dbReference>
<comment type="subcellular location">
    <subcellularLocation>
        <location evidence="7">Nucleus</location>
    </subcellularLocation>
</comment>
<dbReference type="GO" id="GO:0034353">
    <property type="term" value="F:mRNA 5'-diphosphatase activity"/>
    <property type="evidence" value="ECO:0007669"/>
    <property type="project" value="EnsemblFungi"/>
</dbReference>
<dbReference type="GO" id="GO:0090730">
    <property type="term" value="C:Las1 complex"/>
    <property type="evidence" value="ECO:0007669"/>
    <property type="project" value="EnsemblFungi"/>
</dbReference>
<dbReference type="EMBL" id="BAUL01000291">
    <property type="protein sequence ID" value="GAD99307.1"/>
    <property type="molecule type" value="Genomic_DNA"/>
</dbReference>
<dbReference type="InParanoid" id="V5GED2"/>
<dbReference type="EC" id="3.6.1.-" evidence="7"/>
<dbReference type="Proteomes" id="UP000018001">
    <property type="component" value="Unassembled WGS sequence"/>
</dbReference>
<comment type="caution">
    <text evidence="9">The sequence shown here is derived from an EMBL/GenBank/DDBJ whole genome shotgun (WGS) entry which is preliminary data.</text>
</comment>